<evidence type="ECO:0000313" key="2">
    <source>
        <dbReference type="Proteomes" id="UP001222325"/>
    </source>
</evidence>
<sequence length="235" mass="25820">MPAPTFTTERAGTVPLLNERTAELVSSVLSPTEQKEYILSLEALRADVEARGSSMAYFEDIGVTIMGADAAGTNLVQTKAHVLDFVTWQLATALRHSTPTRIAEAVPHLQQVIAYFDRHHPGAEKDVTPLMYLGVALHKQPGKESEAAAHFRAAYAAAPAVAAAHGERIAEAKKQERAIRDWLQWHPFGMPPREFVDLVTDPLHEGPDYILDHPLVKRMFDGMVEVAPGMVVHFG</sequence>
<gene>
    <name evidence="1" type="ORF">B0H15DRAFT_971155</name>
</gene>
<comment type="caution">
    <text evidence="1">The sequence shown here is derived from an EMBL/GenBank/DDBJ whole genome shotgun (WGS) entry which is preliminary data.</text>
</comment>
<organism evidence="1 2">
    <name type="scientific">Mycena belliarum</name>
    <dbReference type="NCBI Taxonomy" id="1033014"/>
    <lineage>
        <taxon>Eukaryota</taxon>
        <taxon>Fungi</taxon>
        <taxon>Dikarya</taxon>
        <taxon>Basidiomycota</taxon>
        <taxon>Agaricomycotina</taxon>
        <taxon>Agaricomycetes</taxon>
        <taxon>Agaricomycetidae</taxon>
        <taxon>Agaricales</taxon>
        <taxon>Marasmiineae</taxon>
        <taxon>Mycenaceae</taxon>
        <taxon>Mycena</taxon>
    </lineage>
</organism>
<keyword evidence="2" id="KW-1185">Reference proteome</keyword>
<proteinExistence type="predicted"/>
<dbReference type="InterPro" id="IPR011990">
    <property type="entry name" value="TPR-like_helical_dom_sf"/>
</dbReference>
<accession>A0AAD6UB09</accession>
<evidence type="ECO:0000313" key="1">
    <source>
        <dbReference type="EMBL" id="KAJ7094003.1"/>
    </source>
</evidence>
<dbReference type="EMBL" id="JARJCN010000015">
    <property type="protein sequence ID" value="KAJ7094003.1"/>
    <property type="molecule type" value="Genomic_DNA"/>
</dbReference>
<dbReference type="AlphaFoldDB" id="A0AAD6UB09"/>
<protein>
    <submittedName>
        <fullName evidence="1">Uncharacterized protein</fullName>
    </submittedName>
</protein>
<dbReference type="Proteomes" id="UP001222325">
    <property type="component" value="Unassembled WGS sequence"/>
</dbReference>
<name>A0AAD6UB09_9AGAR</name>
<reference evidence="1" key="1">
    <citation type="submission" date="2023-03" db="EMBL/GenBank/DDBJ databases">
        <title>Massive genome expansion in bonnet fungi (Mycena s.s.) driven by repeated elements and novel gene families across ecological guilds.</title>
        <authorList>
            <consortium name="Lawrence Berkeley National Laboratory"/>
            <person name="Harder C.B."/>
            <person name="Miyauchi S."/>
            <person name="Viragh M."/>
            <person name="Kuo A."/>
            <person name="Thoen E."/>
            <person name="Andreopoulos B."/>
            <person name="Lu D."/>
            <person name="Skrede I."/>
            <person name="Drula E."/>
            <person name="Henrissat B."/>
            <person name="Morin E."/>
            <person name="Kohler A."/>
            <person name="Barry K."/>
            <person name="LaButti K."/>
            <person name="Morin E."/>
            <person name="Salamov A."/>
            <person name="Lipzen A."/>
            <person name="Mereny Z."/>
            <person name="Hegedus B."/>
            <person name="Baldrian P."/>
            <person name="Stursova M."/>
            <person name="Weitz H."/>
            <person name="Taylor A."/>
            <person name="Grigoriev I.V."/>
            <person name="Nagy L.G."/>
            <person name="Martin F."/>
            <person name="Kauserud H."/>
        </authorList>
    </citation>
    <scope>NUCLEOTIDE SEQUENCE</scope>
    <source>
        <strain evidence="1">CBHHK173m</strain>
    </source>
</reference>
<dbReference type="Gene3D" id="1.25.40.10">
    <property type="entry name" value="Tetratricopeptide repeat domain"/>
    <property type="match status" value="1"/>
</dbReference>